<dbReference type="AlphaFoldDB" id="S2D8T8"/>
<reference evidence="1 2" key="1">
    <citation type="journal article" date="2013" name="Genome Announc.">
        <title>Draft Genome Sequence of Indibacter alkaliphilus Strain LW1T, Isolated from Lonar Lake, a Haloalkaline Lake in the Buldana District of Maharashtra, India.</title>
        <authorList>
            <person name="Singh A."/>
            <person name="Kumar Jangir P."/>
            <person name="Sharma R."/>
            <person name="Singh A."/>
            <person name="Kumar Pinnaka A."/>
            <person name="Shivaji S."/>
        </authorList>
    </citation>
    <scope>NUCLEOTIDE SEQUENCE [LARGE SCALE GENOMIC DNA]</scope>
    <source>
        <strain evidence="2">CCUG 57479 / KCTC 22604 / LW1</strain>
    </source>
</reference>
<dbReference type="EMBL" id="ALWO02000037">
    <property type="protein sequence ID" value="EOZ95617.1"/>
    <property type="molecule type" value="Genomic_DNA"/>
</dbReference>
<comment type="caution">
    <text evidence="1">The sequence shown here is derived from an EMBL/GenBank/DDBJ whole genome shotgun (WGS) entry which is preliminary data.</text>
</comment>
<keyword evidence="2" id="KW-1185">Reference proteome</keyword>
<dbReference type="Proteomes" id="UP000006073">
    <property type="component" value="Unassembled WGS sequence"/>
</dbReference>
<evidence type="ECO:0000313" key="1">
    <source>
        <dbReference type="EMBL" id="EOZ95617.1"/>
    </source>
</evidence>
<proteinExistence type="predicted"/>
<sequence length="77" mass="8969">MPFYTLILNDSSKSVILAETLEELELEITDNYSSEFKNEVKEVHWVDKTIHCAMDYKSREITRNIATADINPNGYRN</sequence>
<evidence type="ECO:0000313" key="2">
    <source>
        <dbReference type="Proteomes" id="UP000006073"/>
    </source>
</evidence>
<gene>
    <name evidence="1" type="ORF">A33Q_2979</name>
</gene>
<dbReference type="OrthoDB" id="839754at2"/>
<protein>
    <submittedName>
        <fullName evidence="1">Uncharacterized protein</fullName>
    </submittedName>
</protein>
<organism evidence="1 2">
    <name type="scientific">Indibacter alkaliphilus (strain CCUG 57479 / KCTC 22604 / LW1)</name>
    <dbReference type="NCBI Taxonomy" id="1189612"/>
    <lineage>
        <taxon>Bacteria</taxon>
        <taxon>Pseudomonadati</taxon>
        <taxon>Bacteroidota</taxon>
        <taxon>Cytophagia</taxon>
        <taxon>Cytophagales</taxon>
        <taxon>Cyclobacteriaceae</taxon>
    </lineage>
</organism>
<name>S2D8T8_INDAL</name>
<dbReference type="STRING" id="1189612.A33Q_2979"/>
<accession>S2D8T8</accession>
<dbReference type="RefSeq" id="WP_009033384.1">
    <property type="nucleotide sequence ID" value="NZ_ALWO02000037.1"/>
</dbReference>